<dbReference type="KEGG" id="qsa:O6P43_008216"/>
<keyword evidence="8 12" id="KW-1133">Transmembrane helix</keyword>
<dbReference type="GO" id="GO:0005886">
    <property type="term" value="C:plasma membrane"/>
    <property type="evidence" value="ECO:0007669"/>
    <property type="project" value="UniProtKB-SubCell"/>
</dbReference>
<feature type="chain" id="PRO_5042060673" evidence="13">
    <location>
        <begin position="30"/>
        <end position="1009"/>
    </location>
</feature>
<dbReference type="Pfam" id="PF13855">
    <property type="entry name" value="LRR_8"/>
    <property type="match status" value="3"/>
</dbReference>
<feature type="domain" description="Leucine-rich repeat-containing N-terminal plant-type" evidence="14">
    <location>
        <begin position="41"/>
        <end position="81"/>
    </location>
</feature>
<dbReference type="SUPFAM" id="SSF52058">
    <property type="entry name" value="L domain-like"/>
    <property type="match status" value="1"/>
</dbReference>
<keyword evidence="10 15" id="KW-0675">Receptor</keyword>
<feature type="transmembrane region" description="Helical" evidence="12">
    <location>
        <begin position="943"/>
        <end position="967"/>
    </location>
</feature>
<dbReference type="InterPro" id="IPR013210">
    <property type="entry name" value="LRR_N_plant-typ"/>
</dbReference>
<keyword evidence="16" id="KW-1185">Reference proteome</keyword>
<dbReference type="SUPFAM" id="SSF52047">
    <property type="entry name" value="RNI-like"/>
    <property type="match status" value="2"/>
</dbReference>
<dbReference type="SMART" id="SM00369">
    <property type="entry name" value="LRR_TYP"/>
    <property type="match status" value="13"/>
</dbReference>
<evidence type="ECO:0000313" key="15">
    <source>
        <dbReference type="EMBL" id="KAJ7969959.1"/>
    </source>
</evidence>
<keyword evidence="15" id="KW-0418">Kinase</keyword>
<dbReference type="AlphaFoldDB" id="A0AAD7PWI3"/>
<dbReference type="PROSITE" id="PS51450">
    <property type="entry name" value="LRR"/>
    <property type="match status" value="1"/>
</dbReference>
<keyword evidence="7" id="KW-0677">Repeat</keyword>
<dbReference type="InterPro" id="IPR001611">
    <property type="entry name" value="Leu-rich_rpt"/>
</dbReference>
<evidence type="ECO:0000256" key="6">
    <source>
        <dbReference type="ARBA" id="ARBA00022729"/>
    </source>
</evidence>
<comment type="similarity">
    <text evidence="2">Belongs to the RLP family.</text>
</comment>
<dbReference type="PANTHER" id="PTHR48063:SF112">
    <property type="entry name" value="RECEPTOR LIKE PROTEIN 30-LIKE"/>
    <property type="match status" value="1"/>
</dbReference>
<comment type="subcellular location">
    <subcellularLocation>
        <location evidence="1">Cell membrane</location>
        <topology evidence="1">Single-pass type I membrane protein</topology>
    </subcellularLocation>
</comment>
<comment type="caution">
    <text evidence="15">The sequence shown here is derived from an EMBL/GenBank/DDBJ whole genome shotgun (WGS) entry which is preliminary data.</text>
</comment>
<dbReference type="Gene3D" id="3.80.10.10">
    <property type="entry name" value="Ribonuclease Inhibitor"/>
    <property type="match status" value="5"/>
</dbReference>
<dbReference type="InterPro" id="IPR003591">
    <property type="entry name" value="Leu-rich_rpt_typical-subtyp"/>
</dbReference>
<organism evidence="15 16">
    <name type="scientific">Quillaja saponaria</name>
    <name type="common">Soap bark tree</name>
    <dbReference type="NCBI Taxonomy" id="32244"/>
    <lineage>
        <taxon>Eukaryota</taxon>
        <taxon>Viridiplantae</taxon>
        <taxon>Streptophyta</taxon>
        <taxon>Embryophyta</taxon>
        <taxon>Tracheophyta</taxon>
        <taxon>Spermatophyta</taxon>
        <taxon>Magnoliopsida</taxon>
        <taxon>eudicotyledons</taxon>
        <taxon>Gunneridae</taxon>
        <taxon>Pentapetalae</taxon>
        <taxon>rosids</taxon>
        <taxon>fabids</taxon>
        <taxon>Fabales</taxon>
        <taxon>Quillajaceae</taxon>
        <taxon>Quillaja</taxon>
    </lineage>
</organism>
<evidence type="ECO:0000256" key="3">
    <source>
        <dbReference type="ARBA" id="ARBA00022475"/>
    </source>
</evidence>
<dbReference type="InterPro" id="IPR046956">
    <property type="entry name" value="RLP23-like"/>
</dbReference>
<dbReference type="FunFam" id="3.80.10.10:FF:000041">
    <property type="entry name" value="LRR receptor-like serine/threonine-protein kinase ERECTA"/>
    <property type="match status" value="1"/>
</dbReference>
<dbReference type="FunFam" id="3.80.10.10:FF:000095">
    <property type="entry name" value="LRR receptor-like serine/threonine-protein kinase GSO1"/>
    <property type="match status" value="2"/>
</dbReference>
<keyword evidence="6 13" id="KW-0732">Signal</keyword>
<dbReference type="GO" id="GO:0016301">
    <property type="term" value="F:kinase activity"/>
    <property type="evidence" value="ECO:0007669"/>
    <property type="project" value="UniProtKB-KW"/>
</dbReference>
<protein>
    <submittedName>
        <fullName evidence="15">Leucine-rich repeat receptor protein kinase</fullName>
    </submittedName>
</protein>
<keyword evidence="3" id="KW-1003">Cell membrane</keyword>
<dbReference type="Pfam" id="PF00560">
    <property type="entry name" value="LRR_1"/>
    <property type="match status" value="10"/>
</dbReference>
<evidence type="ECO:0000256" key="10">
    <source>
        <dbReference type="ARBA" id="ARBA00023170"/>
    </source>
</evidence>
<reference evidence="15" key="1">
    <citation type="journal article" date="2023" name="Science">
        <title>Elucidation of the pathway for biosynthesis of saponin adjuvants from the soapbark tree.</title>
        <authorList>
            <person name="Reed J."/>
            <person name="Orme A."/>
            <person name="El-Demerdash A."/>
            <person name="Owen C."/>
            <person name="Martin L.B.B."/>
            <person name="Misra R.C."/>
            <person name="Kikuchi S."/>
            <person name="Rejzek M."/>
            <person name="Martin A.C."/>
            <person name="Harkess A."/>
            <person name="Leebens-Mack J."/>
            <person name="Louveau T."/>
            <person name="Stephenson M.J."/>
            <person name="Osbourn A."/>
        </authorList>
    </citation>
    <scope>NUCLEOTIDE SEQUENCE</scope>
    <source>
        <strain evidence="15">S10</strain>
    </source>
</reference>
<dbReference type="PRINTS" id="PR00019">
    <property type="entry name" value="LEURICHRPT"/>
</dbReference>
<evidence type="ECO:0000256" key="4">
    <source>
        <dbReference type="ARBA" id="ARBA00022614"/>
    </source>
</evidence>
<evidence type="ECO:0000256" key="13">
    <source>
        <dbReference type="SAM" id="SignalP"/>
    </source>
</evidence>
<keyword evidence="5 12" id="KW-0812">Transmembrane</keyword>
<evidence type="ECO:0000256" key="5">
    <source>
        <dbReference type="ARBA" id="ARBA00022692"/>
    </source>
</evidence>
<dbReference type="PANTHER" id="PTHR48063">
    <property type="entry name" value="LRR RECEPTOR-LIKE KINASE"/>
    <property type="match status" value="1"/>
</dbReference>
<evidence type="ECO:0000256" key="7">
    <source>
        <dbReference type="ARBA" id="ARBA00022737"/>
    </source>
</evidence>
<dbReference type="Pfam" id="PF08263">
    <property type="entry name" value="LRRNT_2"/>
    <property type="match status" value="1"/>
</dbReference>
<evidence type="ECO:0000256" key="2">
    <source>
        <dbReference type="ARBA" id="ARBA00009592"/>
    </source>
</evidence>
<evidence type="ECO:0000256" key="11">
    <source>
        <dbReference type="ARBA" id="ARBA00023180"/>
    </source>
</evidence>
<evidence type="ECO:0000256" key="1">
    <source>
        <dbReference type="ARBA" id="ARBA00004251"/>
    </source>
</evidence>
<sequence>MASCYSSAFLIISVVVLLFITEIAQFCLCANSSTNNLACIETERKALIKFKQTFKKDPSSSNRFSSWKGNHCCQWEGVGCNVSTAHVINLDLSSRDIDEVLETEGVISSSLQELEYLSYLDLSGNNFQANPIPMFFGSMEQLRYLNLSSSQFGGRVPTNLGNLTNLRILDLSTVYSSGDQFQLFVDGIDWISQLSSLQHLDMSGVSLLKAKNLMQVLNMLPSLLQLRLHDCGLDDNHIGDDFQNVTSIRVLDLSSNDIHLVPLWFGKLKNLEYVNLASNSLSGPIPNVFQNMTDSITELELSDNSFDSVPLWFGKLTSLVHLNLAFNRLKGPIPNALQNMTDIRILDLSHNNLSSSIPTWLSTFKRLVHVNLASNNFTSIQGSLTPILRDTCELKSLVVSENNFHGEAFGQHSRGHGNSSGCIRYDLEKLDLSTNKFNGSLPSWLGQFKNLKLLDLDWNAFYGPIPPSIGNLSNLTRLDLSENDLSGTVPENFGQLVNLQVMDLSNNNLSGRIPDNLGQLVNIQTLDLSHNSLNEVSLECFGNVKLIMDFSYNSLKGTISAISKWFSRHVQTSYLDISSNLINGTIPENIGYMMPLEYLLVADNKIEGSIPNSVCEIETLYILDLSRNKLSGSIPNCVWKGNSLDLIDLSFNELTGSIPNSIGNISTLEWLHLNKNNLRGEIPLALKNCKELIILDLGENQLSGTIPSWTGENFLSLQVLRLRQNKFNGDIPSQLCQLLELQILDLADNNLTGSIPHCVSDLTRMRSPKGLTELPFTDWNKEDVDQVIKGRELDYANNLKYVVNMDLSSNNLVGAIPDELTTLSGLFGLNLSHNHFVGEIPSKIGEMRSLESLDLSDNQLSGSIPKTMSTLTSLAHLNLSYNKFSGPIPKDNQFLTFDTSIYAGNPNLCGDPLPNRCPGDHESSQINVGANDEDGKETKTEKVLFYLVIAMGFASGFWGFVGVLFFMKSWRHAYFRYIDDVLDNIYVEIAVKVARLKKRLERKGLQTDE</sequence>
<keyword evidence="15" id="KW-0808">Transferase</keyword>
<dbReference type="Proteomes" id="UP001163823">
    <property type="component" value="Chromosome 4"/>
</dbReference>
<accession>A0AAD7PWI3</accession>
<keyword evidence="9 12" id="KW-0472">Membrane</keyword>
<evidence type="ECO:0000259" key="14">
    <source>
        <dbReference type="Pfam" id="PF08263"/>
    </source>
</evidence>
<dbReference type="FunFam" id="3.80.10.10:FF:000221">
    <property type="entry name" value="Leucine-rich repeat receptor-like protein kinase PXL1"/>
    <property type="match status" value="1"/>
</dbReference>
<dbReference type="EMBL" id="JARAOO010000004">
    <property type="protein sequence ID" value="KAJ7969959.1"/>
    <property type="molecule type" value="Genomic_DNA"/>
</dbReference>
<evidence type="ECO:0000256" key="9">
    <source>
        <dbReference type="ARBA" id="ARBA00023136"/>
    </source>
</evidence>
<evidence type="ECO:0000313" key="16">
    <source>
        <dbReference type="Proteomes" id="UP001163823"/>
    </source>
</evidence>
<evidence type="ECO:0000256" key="12">
    <source>
        <dbReference type="SAM" id="Phobius"/>
    </source>
</evidence>
<keyword evidence="11" id="KW-0325">Glycoprotein</keyword>
<gene>
    <name evidence="15" type="ORF">O6P43_008216</name>
</gene>
<feature type="signal peptide" evidence="13">
    <location>
        <begin position="1"/>
        <end position="29"/>
    </location>
</feature>
<name>A0AAD7PWI3_QUISA</name>
<dbReference type="InterPro" id="IPR032675">
    <property type="entry name" value="LRR_dom_sf"/>
</dbReference>
<evidence type="ECO:0000256" key="8">
    <source>
        <dbReference type="ARBA" id="ARBA00022989"/>
    </source>
</evidence>
<keyword evidence="4" id="KW-0433">Leucine-rich repeat</keyword>
<proteinExistence type="inferred from homology"/>